<feature type="domain" description="Glycoside hydrolase family 20 catalytic" evidence="5">
    <location>
        <begin position="147"/>
        <end position="334"/>
    </location>
</feature>
<evidence type="ECO:0000256" key="2">
    <source>
        <dbReference type="ARBA" id="ARBA00006285"/>
    </source>
</evidence>
<name>A0A8H7R7M3_9FUNG</name>
<evidence type="ECO:0000256" key="3">
    <source>
        <dbReference type="ARBA" id="ARBA00012663"/>
    </source>
</evidence>
<evidence type="ECO:0000259" key="5">
    <source>
        <dbReference type="Pfam" id="PF00728"/>
    </source>
</evidence>
<dbReference type="Gene3D" id="3.20.20.80">
    <property type="entry name" value="Glycosidases"/>
    <property type="match status" value="1"/>
</dbReference>
<dbReference type="AlphaFoldDB" id="A0A8H7R7M3"/>
<feature type="domain" description="Glycoside Hydrolase 20C C-terminal" evidence="6">
    <location>
        <begin position="505"/>
        <end position="677"/>
    </location>
</feature>
<comment type="caution">
    <text evidence="7">The sequence shown here is derived from an EMBL/GenBank/DDBJ whole genome shotgun (WGS) entry which is preliminary data.</text>
</comment>
<dbReference type="PANTHER" id="PTHR21040">
    <property type="entry name" value="BCDNA.GH04120"/>
    <property type="match status" value="1"/>
</dbReference>
<keyword evidence="4" id="KW-0378">Hydrolase</keyword>
<evidence type="ECO:0000313" key="8">
    <source>
        <dbReference type="Proteomes" id="UP000603453"/>
    </source>
</evidence>
<dbReference type="InterPro" id="IPR038901">
    <property type="entry name" value="HEXDC-like"/>
</dbReference>
<gene>
    <name evidence="7" type="ORF">INT47_007175</name>
</gene>
<evidence type="ECO:0000256" key="4">
    <source>
        <dbReference type="ARBA" id="ARBA00022801"/>
    </source>
</evidence>
<sequence>MTEDYLQTDDLMSSIDSGQSAVLIVIDHTQQPVELRDGVLKLISYAPHENIVSGNAMDDESSEFQWHVNFIQDISLREGEYVSVSNYNSYSDIIDGDRFEIQVRYNRKIDAFRALGKLLGGARDYMVLTGIHGDLVNFTEKAQFDTQGVMVDCSRNGVLRPKTVYFLLNNMALMGLNMLQLYTEDTYEIEGEPLFGYLRGRYTARELSLIDDYAFDLGIEVMPCIQTLGHMGQVLQWQQYAHLRDNTEVLLAESETTYEFIEKMILTASGPFRSKRIHIGMDEAHGVGEGRYRQLYGYKDSSQIFVEHLQRVNEICERNNLQPILWSDMLFCLAAKNNSLQGYYDETNNPATPELVSNMPSNAKLIFWDYYHTSSDIYSQKIQQHREMGCPDPWVASEVYIGDTSVNKILTNNVVASAWTWSRFWTALPFTFEAVRASTVAAKSKEDGVRNAFITTWGDEGNECDVLSALPALLYYAQHGYCEQAEVDIQILKRNFEGICGGSFDDWVTASKIDDTPEGTPITPRSTFTSNMSKWLLWEDPFLSFLSPQYADEDLESHYISIEEILSKAISEKTRSNPFNERLELPRRIATVLSLKCFLRKRCVEAYRKKDYNQLLELAHGRLAVLRKEVDSLWKYHRKMWMKTYKPFGWEVLENRYGGLRARLETMFDQIIAHVEYINTCIKDDDEEEEDENEHKRIPEFEVDLECLYYGAKTNLLLDYARVVSTSRPG</sequence>
<dbReference type="SUPFAM" id="SSF51445">
    <property type="entry name" value="(Trans)glycosidases"/>
    <property type="match status" value="1"/>
</dbReference>
<protein>
    <recommendedName>
        <fullName evidence="3">beta-N-acetylhexosaminidase</fullName>
        <ecNumber evidence="3">3.2.1.52</ecNumber>
    </recommendedName>
</protein>
<reference evidence="7" key="1">
    <citation type="submission" date="2020-12" db="EMBL/GenBank/DDBJ databases">
        <title>Metabolic potential, ecology and presence of endohyphal bacteria is reflected in genomic diversity of Mucoromycotina.</title>
        <authorList>
            <person name="Muszewska A."/>
            <person name="Okrasinska A."/>
            <person name="Steczkiewicz K."/>
            <person name="Drgas O."/>
            <person name="Orlowska M."/>
            <person name="Perlinska-Lenart U."/>
            <person name="Aleksandrzak-Piekarczyk T."/>
            <person name="Szatraj K."/>
            <person name="Zielenkiewicz U."/>
            <person name="Pilsyk S."/>
            <person name="Malc E."/>
            <person name="Mieczkowski P."/>
            <person name="Kruszewska J.S."/>
            <person name="Biernat P."/>
            <person name="Pawlowska J."/>
        </authorList>
    </citation>
    <scope>NUCLEOTIDE SEQUENCE</scope>
    <source>
        <strain evidence="7">WA0000017839</strain>
    </source>
</reference>
<dbReference type="EC" id="3.2.1.52" evidence="3"/>
<dbReference type="OrthoDB" id="2100085at2759"/>
<proteinExistence type="inferred from homology"/>
<comment type="similarity">
    <text evidence="2">Belongs to the glycosyl hydrolase 20 family.</text>
</comment>
<dbReference type="CDD" id="cd06565">
    <property type="entry name" value="GH20_GcnA-like"/>
    <property type="match status" value="1"/>
</dbReference>
<dbReference type="GO" id="GO:0005975">
    <property type="term" value="P:carbohydrate metabolic process"/>
    <property type="evidence" value="ECO:0007669"/>
    <property type="project" value="InterPro"/>
</dbReference>
<dbReference type="GO" id="GO:0004563">
    <property type="term" value="F:beta-N-acetylhexosaminidase activity"/>
    <property type="evidence" value="ECO:0007669"/>
    <property type="project" value="UniProtKB-EC"/>
</dbReference>
<dbReference type="InterPro" id="IPR017853">
    <property type="entry name" value="GH"/>
</dbReference>
<dbReference type="EMBL" id="JAEPRD010000037">
    <property type="protein sequence ID" value="KAG2205390.1"/>
    <property type="molecule type" value="Genomic_DNA"/>
</dbReference>
<dbReference type="InterPro" id="IPR015883">
    <property type="entry name" value="Glyco_hydro_20_cat"/>
</dbReference>
<dbReference type="Proteomes" id="UP000603453">
    <property type="component" value="Unassembled WGS sequence"/>
</dbReference>
<comment type="catalytic activity">
    <reaction evidence="1">
        <text>Hydrolysis of terminal non-reducing N-acetyl-D-hexosamine residues in N-acetyl-beta-D-hexosaminides.</text>
        <dbReference type="EC" id="3.2.1.52"/>
    </reaction>
</comment>
<dbReference type="InterPro" id="IPR041063">
    <property type="entry name" value="Glyco_H_20C_C"/>
</dbReference>
<accession>A0A8H7R7M3</accession>
<evidence type="ECO:0000256" key="1">
    <source>
        <dbReference type="ARBA" id="ARBA00001231"/>
    </source>
</evidence>
<dbReference type="PANTHER" id="PTHR21040:SF8">
    <property type="entry name" value="BCDNA.GH04120"/>
    <property type="match status" value="1"/>
</dbReference>
<dbReference type="Pfam" id="PF18088">
    <property type="entry name" value="Glyco_H_20C_C"/>
    <property type="match status" value="1"/>
</dbReference>
<evidence type="ECO:0000313" key="7">
    <source>
        <dbReference type="EMBL" id="KAG2205390.1"/>
    </source>
</evidence>
<dbReference type="Gene3D" id="1.20.120.670">
    <property type="entry name" value="N-acetyl-b-d-glucoasminidase"/>
    <property type="match status" value="1"/>
</dbReference>
<organism evidence="7 8">
    <name type="scientific">Mucor saturninus</name>
    <dbReference type="NCBI Taxonomy" id="64648"/>
    <lineage>
        <taxon>Eukaryota</taxon>
        <taxon>Fungi</taxon>
        <taxon>Fungi incertae sedis</taxon>
        <taxon>Mucoromycota</taxon>
        <taxon>Mucoromycotina</taxon>
        <taxon>Mucoromycetes</taxon>
        <taxon>Mucorales</taxon>
        <taxon>Mucorineae</taxon>
        <taxon>Mucoraceae</taxon>
        <taxon>Mucor</taxon>
    </lineage>
</organism>
<dbReference type="Pfam" id="PF00728">
    <property type="entry name" value="Glyco_hydro_20"/>
    <property type="match status" value="1"/>
</dbReference>
<evidence type="ECO:0000259" key="6">
    <source>
        <dbReference type="Pfam" id="PF18088"/>
    </source>
</evidence>
<keyword evidence="8" id="KW-1185">Reference proteome</keyword>